<dbReference type="Proteomes" id="UP000193922">
    <property type="component" value="Unassembled WGS sequence"/>
</dbReference>
<proteinExistence type="predicted"/>
<evidence type="ECO:0000313" key="1">
    <source>
        <dbReference type="EMBL" id="ORX71779.1"/>
    </source>
</evidence>
<comment type="caution">
    <text evidence="1">The sequence shown here is derived from an EMBL/GenBank/DDBJ whole genome shotgun (WGS) entry which is preliminary data.</text>
</comment>
<dbReference type="GeneID" id="63799642"/>
<reference evidence="1 2" key="1">
    <citation type="submission" date="2016-07" db="EMBL/GenBank/DDBJ databases">
        <title>Pervasive Adenine N6-methylation of Active Genes in Fungi.</title>
        <authorList>
            <consortium name="DOE Joint Genome Institute"/>
            <person name="Mondo S.J."/>
            <person name="Dannebaum R.O."/>
            <person name="Kuo R.C."/>
            <person name="Labutti K."/>
            <person name="Haridas S."/>
            <person name="Kuo A."/>
            <person name="Salamov A."/>
            <person name="Ahrendt S.R."/>
            <person name="Lipzen A."/>
            <person name="Sullivan W."/>
            <person name="Andreopoulos W.B."/>
            <person name="Clum A."/>
            <person name="Lindquist E."/>
            <person name="Daum C."/>
            <person name="Ramamoorthy G.K."/>
            <person name="Gryganskyi A."/>
            <person name="Culley D."/>
            <person name="Magnuson J.K."/>
            <person name="James T.Y."/>
            <person name="O'Malley M.A."/>
            <person name="Stajich J.E."/>
            <person name="Spatafora J.W."/>
            <person name="Visel A."/>
            <person name="Grigoriev I.V."/>
        </authorList>
    </citation>
    <scope>NUCLEOTIDE SEQUENCE [LARGE SCALE GENOMIC DNA]</scope>
    <source>
        <strain evidence="1 2">ATCC 12442</strain>
    </source>
</reference>
<evidence type="ECO:0000313" key="2">
    <source>
        <dbReference type="Proteomes" id="UP000193922"/>
    </source>
</evidence>
<dbReference type="RefSeq" id="XP_040745203.1">
    <property type="nucleotide sequence ID" value="XM_040882994.1"/>
</dbReference>
<dbReference type="AlphaFoldDB" id="A0A1Y1WE21"/>
<protein>
    <submittedName>
        <fullName evidence="1">Uncharacterized protein</fullName>
    </submittedName>
</protein>
<accession>A0A1Y1WE21</accession>
<keyword evidence="2" id="KW-1185">Reference proteome</keyword>
<organism evidence="1 2">
    <name type="scientific">Linderina pennispora</name>
    <dbReference type="NCBI Taxonomy" id="61395"/>
    <lineage>
        <taxon>Eukaryota</taxon>
        <taxon>Fungi</taxon>
        <taxon>Fungi incertae sedis</taxon>
        <taxon>Zoopagomycota</taxon>
        <taxon>Kickxellomycotina</taxon>
        <taxon>Kickxellomycetes</taxon>
        <taxon>Kickxellales</taxon>
        <taxon>Kickxellaceae</taxon>
        <taxon>Linderina</taxon>
    </lineage>
</organism>
<dbReference type="EMBL" id="MCFD01000003">
    <property type="protein sequence ID" value="ORX71779.1"/>
    <property type="molecule type" value="Genomic_DNA"/>
</dbReference>
<gene>
    <name evidence="1" type="ORF">DL89DRAFT_101374</name>
</gene>
<sequence length="151" mass="16674">MNEIAHLLLPFPEGCMPHAGADIERNFYYSWGCSDLAVAFWIQHWKGIQLIRCLAGVTPAVAAMVHSAIATAPCIRSPPRGTRLFRTSSTRQWASSLAPKWRHGQHSLRNLTPPSYVQAYVILLCVPPCMQPGRLPAAQQAPSIMSAAYFC</sequence>
<name>A0A1Y1WE21_9FUNG</name>